<name>U5DFC1_AMBTC</name>
<dbReference type="HOGENOM" id="CLU_2870585_0_0_1"/>
<protein>
    <submittedName>
        <fullName evidence="1">Uncharacterized protein</fullName>
    </submittedName>
</protein>
<reference evidence="2" key="1">
    <citation type="journal article" date="2013" name="Science">
        <title>The Amborella genome and the evolution of flowering plants.</title>
        <authorList>
            <consortium name="Amborella Genome Project"/>
        </authorList>
    </citation>
    <scope>NUCLEOTIDE SEQUENCE [LARGE SCALE GENOMIC DNA]</scope>
</reference>
<dbReference type="AlphaFoldDB" id="U5DFC1"/>
<evidence type="ECO:0000313" key="2">
    <source>
        <dbReference type="Proteomes" id="UP000017836"/>
    </source>
</evidence>
<sequence>MSRSTARALCYIAEANCWSVYFSAGAHSQIAGADGQSVQYHCRSAVLSMSEQCGLDKALLKCTL</sequence>
<gene>
    <name evidence="1" type="ORF">AMTR_s00066p00082890</name>
</gene>
<proteinExistence type="predicted"/>
<organism evidence="1 2">
    <name type="scientific">Amborella trichopoda</name>
    <dbReference type="NCBI Taxonomy" id="13333"/>
    <lineage>
        <taxon>Eukaryota</taxon>
        <taxon>Viridiplantae</taxon>
        <taxon>Streptophyta</taxon>
        <taxon>Embryophyta</taxon>
        <taxon>Tracheophyta</taxon>
        <taxon>Spermatophyta</taxon>
        <taxon>Magnoliopsida</taxon>
        <taxon>Amborellales</taxon>
        <taxon>Amborellaceae</taxon>
        <taxon>Amborella</taxon>
    </lineage>
</organism>
<dbReference type="Gramene" id="ERN20147">
    <property type="protein sequence ID" value="ERN20147"/>
    <property type="gene ID" value="AMTR_s00066p00082890"/>
</dbReference>
<dbReference type="Proteomes" id="UP000017836">
    <property type="component" value="Unassembled WGS sequence"/>
</dbReference>
<keyword evidence="2" id="KW-1185">Reference proteome</keyword>
<dbReference type="EMBL" id="KI392060">
    <property type="protein sequence ID" value="ERN20147.1"/>
    <property type="molecule type" value="Genomic_DNA"/>
</dbReference>
<evidence type="ECO:0000313" key="1">
    <source>
        <dbReference type="EMBL" id="ERN20147.1"/>
    </source>
</evidence>
<accession>U5DFC1</accession>